<evidence type="ECO:0000256" key="6">
    <source>
        <dbReference type="ARBA" id="ARBA00023136"/>
    </source>
</evidence>
<protein>
    <submittedName>
        <fullName evidence="9">Competence protein ComGB</fullName>
    </submittedName>
</protein>
<feature type="transmembrane region" description="Helical" evidence="7">
    <location>
        <begin position="316"/>
        <end position="337"/>
    </location>
</feature>
<evidence type="ECO:0000256" key="1">
    <source>
        <dbReference type="ARBA" id="ARBA00004651"/>
    </source>
</evidence>
<keyword evidence="4 7" id="KW-0812">Transmembrane</keyword>
<evidence type="ECO:0000313" key="10">
    <source>
        <dbReference type="Proteomes" id="UP000199376"/>
    </source>
</evidence>
<dbReference type="PANTHER" id="PTHR30012">
    <property type="entry name" value="GENERAL SECRETION PATHWAY PROTEIN"/>
    <property type="match status" value="1"/>
</dbReference>
<keyword evidence="6 7" id="KW-0472">Membrane</keyword>
<evidence type="ECO:0000256" key="4">
    <source>
        <dbReference type="ARBA" id="ARBA00022692"/>
    </source>
</evidence>
<gene>
    <name evidence="9" type="ORF">SAMN05660453_0110</name>
</gene>
<comment type="subcellular location">
    <subcellularLocation>
        <location evidence="1">Cell membrane</location>
        <topology evidence="1">Multi-pass membrane protein</topology>
    </subcellularLocation>
</comment>
<dbReference type="EMBL" id="FOLI01000001">
    <property type="protein sequence ID" value="SFB77903.1"/>
    <property type="molecule type" value="Genomic_DNA"/>
</dbReference>
<dbReference type="PANTHER" id="PTHR30012:SF0">
    <property type="entry name" value="TYPE II SECRETION SYSTEM PROTEIN F-RELATED"/>
    <property type="match status" value="1"/>
</dbReference>
<evidence type="ECO:0000256" key="3">
    <source>
        <dbReference type="ARBA" id="ARBA00022475"/>
    </source>
</evidence>
<keyword evidence="10" id="KW-1185">Reference proteome</keyword>
<feature type="domain" description="Type II secretion system protein GspF" evidence="8">
    <location>
        <begin position="212"/>
        <end position="335"/>
    </location>
</feature>
<dbReference type="AlphaFoldDB" id="A0A1I1DZ85"/>
<reference evidence="9 10" key="1">
    <citation type="submission" date="2016-10" db="EMBL/GenBank/DDBJ databases">
        <authorList>
            <person name="de Groot N.N."/>
        </authorList>
    </citation>
    <scope>NUCLEOTIDE SEQUENCE [LARGE SCALE GENOMIC DNA]</scope>
    <source>
        <strain evidence="9 10">DSM 19113</strain>
    </source>
</reference>
<dbReference type="OrthoDB" id="2145980at2"/>
<comment type="similarity">
    <text evidence="2">Belongs to the GSP F family.</text>
</comment>
<evidence type="ECO:0000313" key="9">
    <source>
        <dbReference type="EMBL" id="SFB77903.1"/>
    </source>
</evidence>
<name>A0A1I1DZ85_9LACO</name>
<dbReference type="GO" id="GO:0005886">
    <property type="term" value="C:plasma membrane"/>
    <property type="evidence" value="ECO:0007669"/>
    <property type="project" value="UniProtKB-SubCell"/>
</dbReference>
<dbReference type="Pfam" id="PF00482">
    <property type="entry name" value="T2SSF"/>
    <property type="match status" value="2"/>
</dbReference>
<feature type="transmembrane region" description="Helical" evidence="7">
    <location>
        <begin position="114"/>
        <end position="137"/>
    </location>
</feature>
<dbReference type="RefSeq" id="WP_091501018.1">
    <property type="nucleotide sequence ID" value="NZ_FOLI01000001.1"/>
</dbReference>
<proteinExistence type="inferred from homology"/>
<dbReference type="STRING" id="283737.SAMN05660453_0110"/>
<keyword evidence="3" id="KW-1003">Cell membrane</keyword>
<feature type="transmembrane region" description="Helical" evidence="7">
    <location>
        <begin position="157"/>
        <end position="181"/>
    </location>
</feature>
<evidence type="ECO:0000256" key="7">
    <source>
        <dbReference type="SAM" id="Phobius"/>
    </source>
</evidence>
<sequence>MMGFRKKKTFRLNASDQAAFLSELAELSQAGYSLGLSLDVLKTGHPHWSPGLLAVQEKLAVGMDLSAALKELLSPTLATYLDLARQHGRFDETLHLLAEKVRQLLSYQRQLKQALAYPVLLIFILIGLVFTLEQTLYPVFAELAGNVGSSGGNNWPLAFLHGLLGMVIMLAVALFIFYAYLLRCTPLKRLLILTKVPILSGMTKDLVSALLAENLAVFLGAGLSLPSIIEHFFNGGDEDHSLSAELAKYARRALLLGISVDEWLEKQSYVRPGLSAYLTRGFDSRTLAAYLSYYAKREYERFDQQVKSFFAMLQPVLFSIIGGTIVLLYLAMLLPLYQNLGGYQL</sequence>
<evidence type="ECO:0000256" key="2">
    <source>
        <dbReference type="ARBA" id="ARBA00005745"/>
    </source>
</evidence>
<dbReference type="InterPro" id="IPR042094">
    <property type="entry name" value="T2SS_GspF_sf"/>
</dbReference>
<dbReference type="Gene3D" id="1.20.81.30">
    <property type="entry name" value="Type II secretion system (T2SS), domain F"/>
    <property type="match status" value="1"/>
</dbReference>
<dbReference type="InterPro" id="IPR018076">
    <property type="entry name" value="T2SS_GspF_dom"/>
</dbReference>
<evidence type="ECO:0000256" key="5">
    <source>
        <dbReference type="ARBA" id="ARBA00022989"/>
    </source>
</evidence>
<feature type="domain" description="Type II secretion system protein GspF" evidence="8">
    <location>
        <begin position="20"/>
        <end position="131"/>
    </location>
</feature>
<dbReference type="PRINTS" id="PR00812">
    <property type="entry name" value="BCTERIALGSPF"/>
</dbReference>
<keyword evidence="5 7" id="KW-1133">Transmembrane helix</keyword>
<organism evidence="9 10">
    <name type="scientific">Fructobacillus durionis</name>
    <dbReference type="NCBI Taxonomy" id="283737"/>
    <lineage>
        <taxon>Bacteria</taxon>
        <taxon>Bacillati</taxon>
        <taxon>Bacillota</taxon>
        <taxon>Bacilli</taxon>
        <taxon>Lactobacillales</taxon>
        <taxon>Lactobacillaceae</taxon>
        <taxon>Fructobacillus</taxon>
    </lineage>
</organism>
<dbReference type="Proteomes" id="UP000199376">
    <property type="component" value="Unassembled WGS sequence"/>
</dbReference>
<dbReference type="InterPro" id="IPR003004">
    <property type="entry name" value="GspF/PilC"/>
</dbReference>
<evidence type="ECO:0000259" key="8">
    <source>
        <dbReference type="Pfam" id="PF00482"/>
    </source>
</evidence>
<accession>A0A1I1DZ85</accession>